<dbReference type="Pfam" id="PF01713">
    <property type="entry name" value="Smr"/>
    <property type="match status" value="1"/>
</dbReference>
<comment type="function">
    <text evidence="7">Endonuclease that is involved in the suppression of homologous recombination and thus may have a key role in the control of bacterial genetic diversity.</text>
</comment>
<comment type="function">
    <text evidence="7">Acts as a ribosome collision sensor, splitting the ribosome into its 2 subunits. Detects stalled/collided 70S ribosomes which it binds and splits by an ATP-hydrolysis driven conformational change. Acts upstream of the ribosome quality control system (RQC), a ribosome-associated complex that mediates the extraction of incompletely synthesized nascent chains from stalled ribosomes and their subsequent degradation. Probably generates substrates for RQC.</text>
</comment>
<keyword evidence="5 7" id="KW-0694">RNA-binding</keyword>
<dbReference type="PATRIC" id="fig|608538.5.peg.1359"/>
<comment type="subunit">
    <text evidence="7">Homodimer. Binds to stalled ribosomes, contacting rRNA.</text>
</comment>
<dbReference type="PROSITE" id="PS50828">
    <property type="entry name" value="SMR"/>
    <property type="match status" value="1"/>
</dbReference>
<dbReference type="PROSITE" id="PS00486">
    <property type="entry name" value="DNA_MISMATCH_REPAIR_2"/>
    <property type="match status" value="1"/>
</dbReference>
<dbReference type="GO" id="GO:0043023">
    <property type="term" value="F:ribosomal large subunit binding"/>
    <property type="evidence" value="ECO:0007669"/>
    <property type="project" value="UniProtKB-UniRule"/>
</dbReference>
<dbReference type="SUPFAM" id="SSF52540">
    <property type="entry name" value="P-loop containing nucleoside triphosphate hydrolases"/>
    <property type="match status" value="1"/>
</dbReference>
<evidence type="ECO:0000313" key="10">
    <source>
        <dbReference type="EMBL" id="BAI69792.1"/>
    </source>
</evidence>
<dbReference type="Pfam" id="PF20297">
    <property type="entry name" value="MSSS"/>
    <property type="match status" value="1"/>
</dbReference>
<comment type="similarity">
    <text evidence="7">Belongs to the DNA mismatch repair MutS family. MutS2 subfamily.</text>
</comment>
<dbReference type="Proteomes" id="UP000002574">
    <property type="component" value="Chromosome"/>
</dbReference>
<keyword evidence="4 7" id="KW-0067">ATP-binding</keyword>
<dbReference type="PANTHER" id="PTHR48466">
    <property type="entry name" value="OS10G0509000 PROTEIN-RELATED"/>
    <property type="match status" value="1"/>
</dbReference>
<dbReference type="GO" id="GO:0016887">
    <property type="term" value="F:ATP hydrolysis activity"/>
    <property type="evidence" value="ECO:0007669"/>
    <property type="project" value="InterPro"/>
</dbReference>
<keyword evidence="8" id="KW-0175">Coiled coil</keyword>
<dbReference type="SMART" id="SM00533">
    <property type="entry name" value="MUTSd"/>
    <property type="match status" value="1"/>
</dbReference>
<dbReference type="PIRSF" id="PIRSF005814">
    <property type="entry name" value="MutS_YshD"/>
    <property type="match status" value="1"/>
</dbReference>
<evidence type="ECO:0000256" key="8">
    <source>
        <dbReference type="SAM" id="Coils"/>
    </source>
</evidence>
<evidence type="ECO:0000313" key="11">
    <source>
        <dbReference type="Proteomes" id="UP000002574"/>
    </source>
</evidence>
<dbReference type="InterPro" id="IPR036187">
    <property type="entry name" value="DNA_mismatch_repair_MutS_sf"/>
</dbReference>
<dbReference type="eggNOG" id="COG1193">
    <property type="taxonomic scope" value="Bacteria"/>
</dbReference>
<dbReference type="STRING" id="608538.HTH_1340"/>
<dbReference type="SUPFAM" id="SSF160443">
    <property type="entry name" value="SMR domain-like"/>
    <property type="match status" value="1"/>
</dbReference>
<protein>
    <recommendedName>
        <fullName evidence="7">Endonuclease MutS2</fullName>
        <ecNumber evidence="7">3.1.-.-</ecNumber>
    </recommendedName>
    <alternativeName>
        <fullName evidence="7">Ribosome-associated protein quality control-upstream factor</fullName>
        <shortName evidence="7">RQC-upstream factor</shortName>
        <shortName evidence="7">RqcU</shortName>
        <ecNumber evidence="7">3.6.4.-</ecNumber>
    </alternativeName>
</protein>
<dbReference type="InterPro" id="IPR007696">
    <property type="entry name" value="DNA_mismatch_repair_MutS_core"/>
</dbReference>
<evidence type="ECO:0000256" key="3">
    <source>
        <dbReference type="ARBA" id="ARBA00022801"/>
    </source>
</evidence>
<dbReference type="SMART" id="SM00534">
    <property type="entry name" value="MUTSac"/>
    <property type="match status" value="1"/>
</dbReference>
<dbReference type="NCBIfam" id="TIGR01069">
    <property type="entry name" value="mutS2"/>
    <property type="match status" value="1"/>
</dbReference>
<dbReference type="GO" id="GO:0072344">
    <property type="term" value="P:rescue of stalled ribosome"/>
    <property type="evidence" value="ECO:0007669"/>
    <property type="project" value="UniProtKB-UniRule"/>
</dbReference>
<keyword evidence="3 7" id="KW-0378">Hydrolase</keyword>
<evidence type="ECO:0000256" key="6">
    <source>
        <dbReference type="ARBA" id="ARBA00023125"/>
    </source>
</evidence>
<name>D3DIZ0_HYDTT</name>
<dbReference type="KEGG" id="hte:Hydth_1330"/>
<dbReference type="EC" id="3.1.-.-" evidence="7"/>
<dbReference type="Gene3D" id="3.30.1370.110">
    <property type="match status" value="1"/>
</dbReference>
<dbReference type="InterPro" id="IPR045076">
    <property type="entry name" value="MutS"/>
</dbReference>
<dbReference type="GO" id="GO:0045910">
    <property type="term" value="P:negative regulation of DNA recombination"/>
    <property type="evidence" value="ECO:0007669"/>
    <property type="project" value="InterPro"/>
</dbReference>
<dbReference type="Pfam" id="PF00488">
    <property type="entry name" value="MutS_V"/>
    <property type="match status" value="1"/>
</dbReference>
<keyword evidence="6 7" id="KW-0238">DNA-binding</keyword>
<evidence type="ECO:0000256" key="1">
    <source>
        <dbReference type="ARBA" id="ARBA00022730"/>
    </source>
</evidence>
<dbReference type="InterPro" id="IPR046893">
    <property type="entry name" value="MSSS"/>
</dbReference>
<evidence type="ECO:0000256" key="2">
    <source>
        <dbReference type="ARBA" id="ARBA00022741"/>
    </source>
</evidence>
<gene>
    <name evidence="7 10" type="primary">mutS2</name>
    <name evidence="7" type="synonym">rqcU</name>
    <name evidence="10" type="ordered locus">HTH_1340</name>
</gene>
<reference evidence="10 11" key="1">
    <citation type="journal article" date="2010" name="J. Bacteriol.">
        <title>Complete genome sequence of the thermophilic, obligately chemolithoautotrophic hydrogen-oxidizing bacterium Hydrogenobacter thermophilus TK-6.</title>
        <authorList>
            <person name="Arai H."/>
            <person name="Kanbe H."/>
            <person name="Ishii M."/>
            <person name="Igarashi Y."/>
        </authorList>
    </citation>
    <scope>NUCLEOTIDE SEQUENCE [LARGE SCALE GENOMIC DNA]</scope>
    <source>
        <strain evidence="11">DSM 6534 / IAM 12695 / TK-6 [Tokyo]</strain>
    </source>
</reference>
<dbReference type="InterPro" id="IPR027417">
    <property type="entry name" value="P-loop_NTPase"/>
</dbReference>
<evidence type="ECO:0000256" key="7">
    <source>
        <dbReference type="HAMAP-Rule" id="MF_00092"/>
    </source>
</evidence>
<dbReference type="GO" id="GO:0019843">
    <property type="term" value="F:rRNA binding"/>
    <property type="evidence" value="ECO:0007669"/>
    <property type="project" value="UniProtKB-UniRule"/>
</dbReference>
<sequence>MRERDLERLEFFKVLEKLKEFVSSKATERFIDSLRPIKDPDDLRRQINITADFMKMAEDVPIYPFDDVEELIKKSSIKDALLSVEEILSILKVIKLLREIRKVIGSQVSVYPHLQTLVKHLHLFSNLESVIESSVDVRGFVKDSASEDLSQIRQKIRSVEKEIVKRLESLLSRPDAVNLFSDKFVAFKNNRYVLPVKSSEAKKIIGIVHGTSSSGFTTYIEPHHVVELNNRLITLRDEEEQEVKRVLKKITAYIGEESDRLHDAFLTLLRVDFLKAVAKFSKLIGGNLINIGDAIKLKEARHPLLIFLKDEVIPVNIDLSERKGLVLTGPNTGGKTIALKTLGLCCLMFQCALPVPAGEGSQLPVFESIFTDIGDEQSLQQNLSTFSAHVSNIVEFLPLVNEKSLVLLDELGAGTDPIEGSALGIGLLEYLSQKGAYVFATTHHTPIKLYAINSDYYTPASVAFDRQSLQPKYAILYNTVGESMAFEVAERYGMPKEVLELSRKHLPKGMQEYKTARENLENYIREYTEKLKEVEQLKLELEKTRKEQEKLLYELEREKQQSWEKVLKDALDYLEKLKREGEEMLKSAKERQRLREFVREKRKDIEKKLSVEEVRVGDWVELMGSKGRVVEIKGDRAGVIFGGVRAWVSLKDLKKTDPPTRSEEVVSFEIRKGLPSEINLTGLSVDEALRKLELFLEEAHKLGAKNVKVIHGHGTLKKTVEEFLSNSDLVVFHREAYPKEGGTGASIVYLRKD</sequence>
<feature type="coiled-coil region" evidence="8">
    <location>
        <begin position="510"/>
        <end position="591"/>
    </location>
</feature>
<dbReference type="EC" id="3.6.4.-" evidence="7"/>
<evidence type="ECO:0000256" key="5">
    <source>
        <dbReference type="ARBA" id="ARBA00022884"/>
    </source>
</evidence>
<dbReference type="FunFam" id="3.40.50.300:FF:000830">
    <property type="entry name" value="Endonuclease MutS2"/>
    <property type="match status" value="1"/>
</dbReference>
<feature type="binding site" evidence="7">
    <location>
        <begin position="329"/>
        <end position="336"/>
    </location>
    <ligand>
        <name>ATP</name>
        <dbReference type="ChEBI" id="CHEBI:30616"/>
    </ligand>
</feature>
<dbReference type="InterPro" id="IPR002625">
    <property type="entry name" value="Smr_dom"/>
</dbReference>
<dbReference type="InterPro" id="IPR005747">
    <property type="entry name" value="MutS2"/>
</dbReference>
<evidence type="ECO:0000256" key="4">
    <source>
        <dbReference type="ARBA" id="ARBA00022840"/>
    </source>
</evidence>
<accession>D3DIZ0</accession>
<organism evidence="10 11">
    <name type="scientific">Hydrogenobacter thermophilus (strain DSM 6534 / IAM 12695 / TK-6)</name>
    <dbReference type="NCBI Taxonomy" id="608538"/>
    <lineage>
        <taxon>Bacteria</taxon>
        <taxon>Pseudomonadati</taxon>
        <taxon>Aquificota</taxon>
        <taxon>Aquificia</taxon>
        <taxon>Aquificales</taxon>
        <taxon>Aquificaceae</taxon>
        <taxon>Hydrogenobacter</taxon>
    </lineage>
</organism>
<proteinExistence type="inferred from homology"/>
<dbReference type="HAMAP" id="MF_00092">
    <property type="entry name" value="MutS2"/>
    <property type="match status" value="1"/>
</dbReference>
<dbReference type="InterPro" id="IPR036063">
    <property type="entry name" value="Smr_dom_sf"/>
</dbReference>
<dbReference type="SMART" id="SM00463">
    <property type="entry name" value="SMR"/>
    <property type="match status" value="1"/>
</dbReference>
<keyword evidence="7" id="KW-0540">Nuclease</keyword>
<dbReference type="GO" id="GO:0005524">
    <property type="term" value="F:ATP binding"/>
    <property type="evidence" value="ECO:0007669"/>
    <property type="project" value="UniProtKB-UniRule"/>
</dbReference>
<keyword evidence="11" id="KW-1185">Reference proteome</keyword>
<dbReference type="RefSeq" id="WP_012963972.1">
    <property type="nucleotide sequence ID" value="NC_013799.1"/>
</dbReference>
<keyword evidence="2 7" id="KW-0547">Nucleotide-binding</keyword>
<dbReference type="OrthoDB" id="9808166at2"/>
<dbReference type="SUPFAM" id="SSF48334">
    <property type="entry name" value="DNA repair protein MutS, domain III"/>
    <property type="match status" value="1"/>
</dbReference>
<keyword evidence="7" id="KW-0255">Endonuclease</keyword>
<dbReference type="PANTHER" id="PTHR48466:SF2">
    <property type="entry name" value="OS10G0509000 PROTEIN"/>
    <property type="match status" value="1"/>
</dbReference>
<dbReference type="Gene3D" id="3.40.50.300">
    <property type="entry name" value="P-loop containing nucleotide triphosphate hydrolases"/>
    <property type="match status" value="1"/>
</dbReference>
<feature type="domain" description="Smr" evidence="9">
    <location>
        <begin position="678"/>
        <end position="751"/>
    </location>
</feature>
<keyword evidence="1 7" id="KW-0699">rRNA-binding</keyword>
<evidence type="ECO:0000259" key="9">
    <source>
        <dbReference type="PROSITE" id="PS50828"/>
    </source>
</evidence>
<dbReference type="GO" id="GO:0006298">
    <property type="term" value="P:mismatch repair"/>
    <property type="evidence" value="ECO:0007669"/>
    <property type="project" value="InterPro"/>
</dbReference>
<dbReference type="EMBL" id="AP011112">
    <property type="protein sequence ID" value="BAI69792.1"/>
    <property type="molecule type" value="Genomic_DNA"/>
</dbReference>
<dbReference type="AlphaFoldDB" id="D3DIZ0"/>
<dbReference type="KEGG" id="hth:HTH_1340"/>
<dbReference type="GO" id="GO:0140664">
    <property type="term" value="F:ATP-dependent DNA damage sensor activity"/>
    <property type="evidence" value="ECO:0007669"/>
    <property type="project" value="InterPro"/>
</dbReference>
<dbReference type="GO" id="GO:0030983">
    <property type="term" value="F:mismatched DNA binding"/>
    <property type="evidence" value="ECO:0007669"/>
    <property type="project" value="InterPro"/>
</dbReference>
<dbReference type="InterPro" id="IPR000432">
    <property type="entry name" value="DNA_mismatch_repair_MutS_C"/>
</dbReference>
<dbReference type="GO" id="GO:0004519">
    <property type="term" value="F:endonuclease activity"/>
    <property type="evidence" value="ECO:0007669"/>
    <property type="project" value="UniProtKB-UniRule"/>
</dbReference>